<evidence type="ECO:0000313" key="3">
    <source>
        <dbReference type="EMBL" id="KOH46334.1"/>
    </source>
</evidence>
<dbReference type="InterPro" id="IPR026444">
    <property type="entry name" value="Secre_tail"/>
</dbReference>
<dbReference type="Pfam" id="PF03009">
    <property type="entry name" value="GDPD"/>
    <property type="match status" value="1"/>
</dbReference>
<evidence type="ECO:0000256" key="1">
    <source>
        <dbReference type="SAM" id="SignalP"/>
    </source>
</evidence>
<proteinExistence type="predicted"/>
<keyword evidence="4" id="KW-1185">Reference proteome</keyword>
<dbReference type="RefSeq" id="WP_053180076.1">
    <property type="nucleotide sequence ID" value="NZ_LGIA01000032.1"/>
</dbReference>
<name>A0A0L8VCZ4_9BACT</name>
<dbReference type="AlphaFoldDB" id="A0A0L8VCZ4"/>
<dbReference type="STRING" id="1409788.NC99_08710"/>
<dbReference type="Proteomes" id="UP000036958">
    <property type="component" value="Unassembled WGS sequence"/>
</dbReference>
<evidence type="ECO:0000259" key="2">
    <source>
        <dbReference type="PROSITE" id="PS51704"/>
    </source>
</evidence>
<dbReference type="Gene3D" id="2.60.120.200">
    <property type="match status" value="1"/>
</dbReference>
<organism evidence="3 4">
    <name type="scientific">Sunxiuqinia dokdonensis</name>
    <dbReference type="NCBI Taxonomy" id="1409788"/>
    <lineage>
        <taxon>Bacteria</taxon>
        <taxon>Pseudomonadati</taxon>
        <taxon>Bacteroidota</taxon>
        <taxon>Bacteroidia</taxon>
        <taxon>Marinilabiliales</taxon>
        <taxon>Prolixibacteraceae</taxon>
        <taxon>Sunxiuqinia</taxon>
    </lineage>
</organism>
<dbReference type="PROSITE" id="PS51704">
    <property type="entry name" value="GP_PDE"/>
    <property type="match status" value="1"/>
</dbReference>
<dbReference type="NCBIfam" id="TIGR04183">
    <property type="entry name" value="Por_Secre_tail"/>
    <property type="match status" value="1"/>
</dbReference>
<gene>
    <name evidence="3" type="ORF">NC99_08710</name>
</gene>
<feature type="domain" description="GP-PDE" evidence="2">
    <location>
        <begin position="32"/>
        <end position="274"/>
    </location>
</feature>
<dbReference type="SUPFAM" id="SSF51695">
    <property type="entry name" value="PLC-like phosphodiesterases"/>
    <property type="match status" value="1"/>
</dbReference>
<dbReference type="InterPro" id="IPR017946">
    <property type="entry name" value="PLC-like_Pdiesterase_TIM-brl"/>
</dbReference>
<dbReference type="PANTHER" id="PTHR46211">
    <property type="entry name" value="GLYCEROPHOSPHORYL DIESTER PHOSPHODIESTERASE"/>
    <property type="match status" value="1"/>
</dbReference>
<keyword evidence="1" id="KW-0732">Signal</keyword>
<dbReference type="GO" id="GO:0006629">
    <property type="term" value="P:lipid metabolic process"/>
    <property type="evidence" value="ECO:0007669"/>
    <property type="project" value="InterPro"/>
</dbReference>
<reference evidence="4" key="1">
    <citation type="submission" date="2015-07" db="EMBL/GenBank/DDBJ databases">
        <title>Genome sequencing of Sunxiuqinia dokdonensis strain SK.</title>
        <authorList>
            <person name="Ahn S."/>
            <person name="Kim B.-C."/>
        </authorList>
    </citation>
    <scope>NUCLEOTIDE SEQUENCE [LARGE SCALE GENOMIC DNA]</scope>
    <source>
        <strain evidence="4">SK</strain>
    </source>
</reference>
<dbReference type="EMBL" id="LGIA01000032">
    <property type="protein sequence ID" value="KOH46334.1"/>
    <property type="molecule type" value="Genomic_DNA"/>
</dbReference>
<feature type="signal peptide" evidence="1">
    <location>
        <begin position="1"/>
        <end position="18"/>
    </location>
</feature>
<dbReference type="InterPro" id="IPR030395">
    <property type="entry name" value="GP_PDE_dom"/>
</dbReference>
<dbReference type="SUPFAM" id="SSF49899">
    <property type="entry name" value="Concanavalin A-like lectins/glucanases"/>
    <property type="match status" value="1"/>
</dbReference>
<dbReference type="Gene3D" id="2.60.40.2340">
    <property type="match status" value="1"/>
</dbReference>
<dbReference type="Gene3D" id="3.20.20.190">
    <property type="entry name" value="Phosphatidylinositol (PI) phosphodiesterase"/>
    <property type="match status" value="1"/>
</dbReference>
<dbReference type="GO" id="GO:0004553">
    <property type="term" value="F:hydrolase activity, hydrolyzing O-glycosyl compounds"/>
    <property type="evidence" value="ECO:0007669"/>
    <property type="project" value="UniProtKB-ARBA"/>
</dbReference>
<comment type="caution">
    <text evidence="3">The sequence shown here is derived from an EMBL/GenBank/DDBJ whole genome shotgun (WGS) entry which is preliminary data.</text>
</comment>
<accession>A0A0L8VCZ4</accession>
<sequence>MRLFYFLILFPISLISLAQKVQSPVEFSGCNFTAVAHRGYSEFYPENTLLAIEEAFKRGIKYCEVDVAVSSDGVYVLHHDPYTVTRTTKGEGTVVENSFAQLAAMDAGDWKAGFFKGVTVPSLVEALKIAQKYDAFLYLDVKDFDAAALARTLADAQVDPSRMMPAITSLERAAEFRQHCPDSPWVWFGADPTDPNDQSWFEQRVALGCRVFELSDDDLLANLEWTSAFINQAHDLGAAVWAYTVNNEHLIKQLADLGVDGVETDRPYVAQLYVCGHDPVSTYPKAETTGNWDFKQRNFENTGIGSRLKSFVGEGGQVQPVEFGLTSDFGISKIAGKDTVVAKIPAYDPNNGLFAYDNFMMEDSGAVDFSYTVIMDILIEAKDSGSYISLIQTSPDNLNDADFFIAPDASMGTYGEYHGEFSFDEWHRVVFVHDGNLVRKYLDGNHLGDVEVTGSRWTVFNNMAYHGKHGLLFFSDDDFETAQIYASALQLRNYVLSPSEISALGGVKAHGIPTNNKKVFSSGIADLKSELVDWEQQTIFIKQAGGSASSAVSYQLKLSYGATTSIPESGVFDFSDGEQTFQAIAADGSSTSWTIHRLLTVGVNDLGNKTTALVYPNPFEHHLKVKLEKSAHLELINTMGQVLLRKELLAGENIVTIGDLPPGTYLYRIRSKDGYSTNGVLLKSN</sequence>
<evidence type="ECO:0000313" key="4">
    <source>
        <dbReference type="Proteomes" id="UP000036958"/>
    </source>
</evidence>
<feature type="chain" id="PRO_5005591774" description="GP-PDE domain-containing protein" evidence="1">
    <location>
        <begin position="19"/>
        <end position="685"/>
    </location>
</feature>
<dbReference type="GO" id="GO:0008081">
    <property type="term" value="F:phosphoric diester hydrolase activity"/>
    <property type="evidence" value="ECO:0007669"/>
    <property type="project" value="InterPro"/>
</dbReference>
<dbReference type="InterPro" id="IPR013320">
    <property type="entry name" value="ConA-like_dom_sf"/>
</dbReference>
<dbReference type="PANTHER" id="PTHR46211:SF14">
    <property type="entry name" value="GLYCEROPHOSPHODIESTER PHOSPHODIESTERASE"/>
    <property type="match status" value="1"/>
</dbReference>
<protein>
    <recommendedName>
        <fullName evidence="2">GP-PDE domain-containing protein</fullName>
    </recommendedName>
</protein>
<dbReference type="GO" id="GO:0005975">
    <property type="term" value="P:carbohydrate metabolic process"/>
    <property type="evidence" value="ECO:0007669"/>
    <property type="project" value="UniProtKB-ARBA"/>
</dbReference>